<evidence type="ECO:0000256" key="13">
    <source>
        <dbReference type="ARBA" id="ARBA00077538"/>
    </source>
</evidence>
<dbReference type="GO" id="GO:0008379">
    <property type="term" value="F:thioredoxin peroxidase activity"/>
    <property type="evidence" value="ECO:0007669"/>
    <property type="project" value="TreeGrafter"/>
</dbReference>
<keyword evidence="4" id="KW-0575">Peroxidase</keyword>
<dbReference type="GO" id="GO:0005737">
    <property type="term" value="C:cytoplasm"/>
    <property type="evidence" value="ECO:0007669"/>
    <property type="project" value="TreeGrafter"/>
</dbReference>
<dbReference type="EC" id="1.11.1.24" evidence="3"/>
<proteinExistence type="inferred from homology"/>
<evidence type="ECO:0000256" key="10">
    <source>
        <dbReference type="ARBA" id="ARBA00032824"/>
    </source>
</evidence>
<dbReference type="GO" id="GO:0034599">
    <property type="term" value="P:cellular response to oxidative stress"/>
    <property type="evidence" value="ECO:0007669"/>
    <property type="project" value="TreeGrafter"/>
</dbReference>
<dbReference type="SUPFAM" id="SSF52833">
    <property type="entry name" value="Thioredoxin-like"/>
    <property type="match status" value="1"/>
</dbReference>
<dbReference type="Proteomes" id="UP001306508">
    <property type="component" value="Unassembled WGS sequence"/>
</dbReference>
<dbReference type="CDD" id="cd03017">
    <property type="entry name" value="PRX_BCP"/>
    <property type="match status" value="1"/>
</dbReference>
<evidence type="ECO:0000256" key="3">
    <source>
        <dbReference type="ARBA" id="ARBA00013017"/>
    </source>
</evidence>
<reference evidence="17" key="1">
    <citation type="submission" date="2023-07" db="EMBL/GenBank/DDBJ databases">
        <title>A draft genome of Kazachstania heterogenica Y-27499.</title>
        <authorList>
            <person name="Donic C."/>
            <person name="Kralova J.S."/>
            <person name="Fidel L."/>
            <person name="Ben-Dor S."/>
            <person name="Jung S."/>
        </authorList>
    </citation>
    <scope>NUCLEOTIDE SEQUENCE [LARGE SCALE GENOMIC DNA]</scope>
    <source>
        <strain evidence="17">Y27499</strain>
    </source>
</reference>
<dbReference type="PROSITE" id="PS51352">
    <property type="entry name" value="THIOREDOXIN_2"/>
    <property type="match status" value="1"/>
</dbReference>
<dbReference type="InterPro" id="IPR036249">
    <property type="entry name" value="Thioredoxin-like_sf"/>
</dbReference>
<dbReference type="Gene3D" id="3.40.30.10">
    <property type="entry name" value="Glutaredoxin"/>
    <property type="match status" value="1"/>
</dbReference>
<dbReference type="GO" id="GO:0005634">
    <property type="term" value="C:nucleus"/>
    <property type="evidence" value="ECO:0007669"/>
    <property type="project" value="UniProtKB-SubCell"/>
</dbReference>
<evidence type="ECO:0000256" key="1">
    <source>
        <dbReference type="ARBA" id="ARBA00004123"/>
    </source>
</evidence>
<dbReference type="InterPro" id="IPR000866">
    <property type="entry name" value="AhpC/TSA"/>
</dbReference>
<comment type="similarity">
    <text evidence="11">Belongs to the peroxiredoxin family. BCP/PrxQ subfamily.</text>
</comment>
<evidence type="ECO:0000256" key="12">
    <source>
        <dbReference type="ARBA" id="ARBA00049091"/>
    </source>
</evidence>
<comment type="subcellular location">
    <subcellularLocation>
        <location evidence="1">Nucleus</location>
    </subcellularLocation>
</comment>
<dbReference type="EMBL" id="JAWIZZ010000053">
    <property type="protein sequence ID" value="KAK5778410.1"/>
    <property type="molecule type" value="Genomic_DNA"/>
</dbReference>
<dbReference type="FunFam" id="3.40.30.10:FF:000157">
    <property type="entry name" value="DOT5p Nuclear thiol peroxidase"/>
    <property type="match status" value="1"/>
</dbReference>
<dbReference type="GO" id="GO:0045454">
    <property type="term" value="P:cell redox homeostasis"/>
    <property type="evidence" value="ECO:0007669"/>
    <property type="project" value="TreeGrafter"/>
</dbReference>
<keyword evidence="8" id="KW-0539">Nucleus</keyword>
<evidence type="ECO:0000256" key="11">
    <source>
        <dbReference type="ARBA" id="ARBA00038489"/>
    </source>
</evidence>
<evidence type="ECO:0000256" key="2">
    <source>
        <dbReference type="ARBA" id="ARBA00011245"/>
    </source>
</evidence>
<dbReference type="InterPro" id="IPR050924">
    <property type="entry name" value="Peroxiredoxin_BCP/PrxQ"/>
</dbReference>
<protein>
    <recommendedName>
        <fullName evidence="3">thioredoxin-dependent peroxiredoxin</fullName>
        <ecNumber evidence="3">1.11.1.24</ecNumber>
    </recommendedName>
    <alternativeName>
        <fullName evidence="13">Nuclear thiol peroxidase</fullName>
    </alternativeName>
    <alternativeName>
        <fullName evidence="10">Thioredoxin peroxidase</fullName>
    </alternativeName>
</protein>
<name>A0AAN8A7S3_9SACH</name>
<evidence type="ECO:0000313" key="17">
    <source>
        <dbReference type="Proteomes" id="UP001306508"/>
    </source>
</evidence>
<keyword evidence="7" id="KW-1015">Disulfide bond</keyword>
<evidence type="ECO:0000259" key="15">
    <source>
        <dbReference type="PROSITE" id="PS51352"/>
    </source>
</evidence>
<evidence type="ECO:0000256" key="6">
    <source>
        <dbReference type="ARBA" id="ARBA00023002"/>
    </source>
</evidence>
<feature type="compositionally biased region" description="Basic residues" evidence="14">
    <location>
        <begin position="1"/>
        <end position="11"/>
    </location>
</feature>
<dbReference type="AlphaFoldDB" id="A0AAN8A7S3"/>
<comment type="catalytic activity">
    <reaction evidence="12">
        <text>a hydroperoxide + [thioredoxin]-dithiol = an alcohol + [thioredoxin]-disulfide + H2O</text>
        <dbReference type="Rhea" id="RHEA:62620"/>
        <dbReference type="Rhea" id="RHEA-COMP:10698"/>
        <dbReference type="Rhea" id="RHEA-COMP:10700"/>
        <dbReference type="ChEBI" id="CHEBI:15377"/>
        <dbReference type="ChEBI" id="CHEBI:29950"/>
        <dbReference type="ChEBI" id="CHEBI:30879"/>
        <dbReference type="ChEBI" id="CHEBI:35924"/>
        <dbReference type="ChEBI" id="CHEBI:50058"/>
        <dbReference type="EC" id="1.11.1.24"/>
    </reaction>
</comment>
<keyword evidence="9" id="KW-0676">Redox-active center</keyword>
<dbReference type="Pfam" id="PF00578">
    <property type="entry name" value="AhpC-TSA"/>
    <property type="match status" value="1"/>
</dbReference>
<keyword evidence="5" id="KW-0049">Antioxidant</keyword>
<comment type="caution">
    <text evidence="16">The sequence shown here is derived from an EMBL/GenBank/DDBJ whole genome shotgun (WGS) entry which is preliminary data.</text>
</comment>
<sequence>MQLRRSSRLKKQISDQQVESIDKKVTKRNTAKTNSKVKSTKKIDEEKGLDGKGNVSVVELPKVLEIGDEIPDLTLLNQDNKEISLKDIAEKNKIIILFAYPRASTPGCTRQVCGFRDNFDDLKKHAAVLGISADSVNAQEKFHNKQQLPYDLLSDPKRELIGLLGAKKTPTSGIIRSYWIFADGKLKFKKIKVSPEVSVSEAKEHIIELTKTIKDE</sequence>
<evidence type="ECO:0000256" key="8">
    <source>
        <dbReference type="ARBA" id="ARBA00023242"/>
    </source>
</evidence>
<comment type="subunit">
    <text evidence="2">Monomer.</text>
</comment>
<evidence type="ECO:0000256" key="4">
    <source>
        <dbReference type="ARBA" id="ARBA00022559"/>
    </source>
</evidence>
<feature type="region of interest" description="Disordered" evidence="14">
    <location>
        <begin position="1"/>
        <end position="47"/>
    </location>
</feature>
<feature type="domain" description="Thioredoxin" evidence="15">
    <location>
        <begin position="64"/>
        <end position="211"/>
    </location>
</feature>
<dbReference type="PANTHER" id="PTHR42801">
    <property type="entry name" value="THIOREDOXIN-DEPENDENT PEROXIDE REDUCTASE"/>
    <property type="match status" value="1"/>
</dbReference>
<organism evidence="16 17">
    <name type="scientific">Arxiozyma heterogenica</name>
    <dbReference type="NCBI Taxonomy" id="278026"/>
    <lineage>
        <taxon>Eukaryota</taxon>
        <taxon>Fungi</taxon>
        <taxon>Dikarya</taxon>
        <taxon>Ascomycota</taxon>
        <taxon>Saccharomycotina</taxon>
        <taxon>Saccharomycetes</taxon>
        <taxon>Saccharomycetales</taxon>
        <taxon>Saccharomycetaceae</taxon>
        <taxon>Arxiozyma</taxon>
    </lineage>
</organism>
<evidence type="ECO:0000313" key="16">
    <source>
        <dbReference type="EMBL" id="KAK5778410.1"/>
    </source>
</evidence>
<keyword evidence="17" id="KW-1185">Reference proteome</keyword>
<evidence type="ECO:0000256" key="5">
    <source>
        <dbReference type="ARBA" id="ARBA00022862"/>
    </source>
</evidence>
<evidence type="ECO:0000256" key="9">
    <source>
        <dbReference type="ARBA" id="ARBA00023284"/>
    </source>
</evidence>
<dbReference type="PANTHER" id="PTHR42801:SF23">
    <property type="entry name" value="PEROXIREDOXIN DOT5"/>
    <property type="match status" value="1"/>
</dbReference>
<evidence type="ECO:0000256" key="14">
    <source>
        <dbReference type="SAM" id="MobiDB-lite"/>
    </source>
</evidence>
<dbReference type="InterPro" id="IPR013766">
    <property type="entry name" value="Thioredoxin_domain"/>
</dbReference>
<keyword evidence="6" id="KW-0560">Oxidoreductase</keyword>
<gene>
    <name evidence="16" type="ORF">RI543_004073</name>
</gene>
<accession>A0AAN8A7S3</accession>
<evidence type="ECO:0000256" key="7">
    <source>
        <dbReference type="ARBA" id="ARBA00023157"/>
    </source>
</evidence>